<dbReference type="EC" id="2.3.1.-" evidence="2"/>
<accession>A0ABU3SF13</accession>
<keyword evidence="3" id="KW-1185">Reference proteome</keyword>
<dbReference type="Proteomes" id="UP001254257">
    <property type="component" value="Unassembled WGS sequence"/>
</dbReference>
<evidence type="ECO:0000313" key="2">
    <source>
        <dbReference type="EMBL" id="MDU0343339.1"/>
    </source>
</evidence>
<evidence type="ECO:0000259" key="1">
    <source>
        <dbReference type="PROSITE" id="PS51186"/>
    </source>
</evidence>
<proteinExistence type="predicted"/>
<sequence length="201" mass="22129">MSQVAAPGQRSAGEASRVGLRVPSLALLDAYADAMRAGWSPNNSRDVTGEYLARIERDPGEFIAWLLRPGEMIRLADGAEVQRLPDRLRWIVALDQPGEPLIGTIGLRWQDGTAQLPEHVLGHVGYTLLPAHRGRGYATEALALILDEARDVGLSQVEIVCDHDNHLSRRVIEKNGGVLTETFVNPRYGDEPHLRFVIGLE</sequence>
<dbReference type="InterPro" id="IPR000182">
    <property type="entry name" value="GNAT_dom"/>
</dbReference>
<feature type="domain" description="N-acetyltransferase" evidence="1">
    <location>
        <begin position="49"/>
        <end position="201"/>
    </location>
</feature>
<protein>
    <submittedName>
        <fullName evidence="2">GNAT family N-acetyltransferase</fullName>
        <ecNumber evidence="2">2.3.1.-</ecNumber>
    </submittedName>
</protein>
<name>A0ABU3SF13_9HYPH</name>
<evidence type="ECO:0000313" key="3">
    <source>
        <dbReference type="Proteomes" id="UP001254257"/>
    </source>
</evidence>
<reference evidence="2 3" key="1">
    <citation type="submission" date="2023-09" db="EMBL/GenBank/DDBJ databases">
        <title>Whole genome shotgun sequencing (WGS) of Bosea sp. ZW T0_25, isolated from stored onions (Allium cepa).</title>
        <authorList>
            <person name="Stoll D.A."/>
            <person name="Huch M."/>
        </authorList>
    </citation>
    <scope>NUCLEOTIDE SEQUENCE [LARGE SCALE GENOMIC DNA]</scope>
    <source>
        <strain evidence="2 3">ZW T0_25</strain>
    </source>
</reference>
<dbReference type="GO" id="GO:0016746">
    <property type="term" value="F:acyltransferase activity"/>
    <property type="evidence" value="ECO:0007669"/>
    <property type="project" value="UniProtKB-KW"/>
</dbReference>
<dbReference type="InterPro" id="IPR016181">
    <property type="entry name" value="Acyl_CoA_acyltransferase"/>
</dbReference>
<dbReference type="SUPFAM" id="SSF55729">
    <property type="entry name" value="Acyl-CoA N-acyltransferases (Nat)"/>
    <property type="match status" value="1"/>
</dbReference>
<dbReference type="Pfam" id="PF13302">
    <property type="entry name" value="Acetyltransf_3"/>
    <property type="match status" value="1"/>
</dbReference>
<dbReference type="PROSITE" id="PS51186">
    <property type="entry name" value="GNAT"/>
    <property type="match status" value="1"/>
</dbReference>
<dbReference type="PANTHER" id="PTHR39173">
    <property type="entry name" value="ACETYLTRANSFERASE"/>
    <property type="match status" value="1"/>
</dbReference>
<comment type="caution">
    <text evidence="2">The sequence shown here is derived from an EMBL/GenBank/DDBJ whole genome shotgun (WGS) entry which is preliminary data.</text>
</comment>
<dbReference type="RefSeq" id="WP_316021072.1">
    <property type="nucleotide sequence ID" value="NZ_JAWDID010000066.1"/>
</dbReference>
<dbReference type="EMBL" id="JAWDID010000066">
    <property type="protein sequence ID" value="MDU0343339.1"/>
    <property type="molecule type" value="Genomic_DNA"/>
</dbReference>
<keyword evidence="2" id="KW-0808">Transferase</keyword>
<organism evidence="2 3">
    <name type="scientific">Bosea rubneri</name>
    <dbReference type="NCBI Taxonomy" id="3075434"/>
    <lineage>
        <taxon>Bacteria</taxon>
        <taxon>Pseudomonadati</taxon>
        <taxon>Pseudomonadota</taxon>
        <taxon>Alphaproteobacteria</taxon>
        <taxon>Hyphomicrobiales</taxon>
        <taxon>Boseaceae</taxon>
        <taxon>Bosea</taxon>
    </lineage>
</organism>
<dbReference type="CDD" id="cd04301">
    <property type="entry name" value="NAT_SF"/>
    <property type="match status" value="1"/>
</dbReference>
<dbReference type="Gene3D" id="3.40.630.30">
    <property type="match status" value="1"/>
</dbReference>
<gene>
    <name evidence="2" type="ORF">RKE40_25915</name>
</gene>
<keyword evidence="2" id="KW-0012">Acyltransferase</keyword>
<dbReference type="PANTHER" id="PTHR39173:SF1">
    <property type="entry name" value="ACETYLTRANSFERASE"/>
    <property type="match status" value="1"/>
</dbReference>